<dbReference type="PROSITE" id="PS50235">
    <property type="entry name" value="USP_3"/>
    <property type="match status" value="1"/>
</dbReference>
<feature type="region of interest" description="Disordered" evidence="2">
    <location>
        <begin position="198"/>
        <end position="276"/>
    </location>
</feature>
<feature type="compositionally biased region" description="Polar residues" evidence="2">
    <location>
        <begin position="210"/>
        <end position="246"/>
    </location>
</feature>
<feature type="region of interest" description="Disordered" evidence="2">
    <location>
        <begin position="537"/>
        <end position="563"/>
    </location>
</feature>
<dbReference type="InterPro" id="IPR001394">
    <property type="entry name" value="Peptidase_C19_UCH"/>
</dbReference>
<feature type="domain" description="USP" evidence="3">
    <location>
        <begin position="344"/>
        <end position="998"/>
    </location>
</feature>
<accession>A0A8B7NGZ6</accession>
<evidence type="ECO:0000256" key="2">
    <source>
        <dbReference type="SAM" id="MobiDB-lite"/>
    </source>
</evidence>
<dbReference type="PROSITE" id="PS00972">
    <property type="entry name" value="USP_1"/>
    <property type="match status" value="1"/>
</dbReference>
<protein>
    <submittedName>
        <fullName evidence="5">Ubiquitin carboxyl-terminal hydrolase 37</fullName>
    </submittedName>
</protein>
<feature type="compositionally biased region" description="Low complexity" evidence="2">
    <location>
        <begin position="90"/>
        <end position="103"/>
    </location>
</feature>
<gene>
    <name evidence="5" type="primary">LOC108669965</name>
</gene>
<dbReference type="InterPro" id="IPR038765">
    <property type="entry name" value="Papain-like_cys_pep_sf"/>
</dbReference>
<name>A0A8B7NGZ6_HYAAZ</name>
<dbReference type="GeneID" id="108669965"/>
<dbReference type="PANTHER" id="PTHR24006">
    <property type="entry name" value="UBIQUITIN CARBOXYL-TERMINAL HYDROLASE"/>
    <property type="match status" value="1"/>
</dbReference>
<evidence type="ECO:0000259" key="3">
    <source>
        <dbReference type="PROSITE" id="PS50235"/>
    </source>
</evidence>
<feature type="compositionally biased region" description="Polar residues" evidence="2">
    <location>
        <begin position="68"/>
        <end position="84"/>
    </location>
</feature>
<feature type="region of interest" description="Disordered" evidence="2">
    <location>
        <begin position="827"/>
        <end position="847"/>
    </location>
</feature>
<comment type="similarity">
    <text evidence="1">Belongs to the peptidase C19 family.</text>
</comment>
<dbReference type="PANTHER" id="PTHR24006:SF915">
    <property type="entry name" value="UBIQUITIN CARBOXYL-TERMINAL HYDROLASE-RELATED"/>
    <property type="match status" value="1"/>
</dbReference>
<dbReference type="GO" id="GO:0016579">
    <property type="term" value="P:protein deubiquitination"/>
    <property type="evidence" value="ECO:0007669"/>
    <property type="project" value="InterPro"/>
</dbReference>
<dbReference type="SUPFAM" id="SSF54001">
    <property type="entry name" value="Cysteine proteinases"/>
    <property type="match status" value="1"/>
</dbReference>
<dbReference type="PROSITE" id="PS50330">
    <property type="entry name" value="UIM"/>
    <property type="match status" value="2"/>
</dbReference>
<feature type="region of interest" description="Disordered" evidence="2">
    <location>
        <begin position="68"/>
        <end position="126"/>
    </location>
</feature>
<keyword evidence="5" id="KW-0378">Hydrolase</keyword>
<feature type="compositionally biased region" description="Polar residues" evidence="2">
    <location>
        <begin position="827"/>
        <end position="842"/>
    </location>
</feature>
<evidence type="ECO:0000313" key="5">
    <source>
        <dbReference type="RefSeq" id="XP_018012900.1"/>
    </source>
</evidence>
<dbReference type="InterPro" id="IPR050164">
    <property type="entry name" value="Peptidase_C19"/>
</dbReference>
<evidence type="ECO:0000313" key="4">
    <source>
        <dbReference type="Proteomes" id="UP000694843"/>
    </source>
</evidence>
<dbReference type="Pfam" id="PF00443">
    <property type="entry name" value="UCH"/>
    <property type="match status" value="1"/>
</dbReference>
<keyword evidence="4" id="KW-1185">Reference proteome</keyword>
<dbReference type="PROSITE" id="PS00973">
    <property type="entry name" value="USP_2"/>
    <property type="match status" value="1"/>
</dbReference>
<reference evidence="5" key="1">
    <citation type="submission" date="2025-08" db="UniProtKB">
        <authorList>
            <consortium name="RefSeq"/>
        </authorList>
    </citation>
    <scope>IDENTIFICATION</scope>
    <source>
        <tissue evidence="5">Whole organism</tissue>
    </source>
</reference>
<feature type="region of interest" description="Disordered" evidence="2">
    <location>
        <begin position="1"/>
        <end position="35"/>
    </location>
</feature>
<dbReference type="GO" id="GO:0005634">
    <property type="term" value="C:nucleus"/>
    <property type="evidence" value="ECO:0007669"/>
    <property type="project" value="TreeGrafter"/>
</dbReference>
<evidence type="ECO:0000256" key="1">
    <source>
        <dbReference type="ARBA" id="ARBA00009085"/>
    </source>
</evidence>
<organism evidence="4 5">
    <name type="scientific">Hyalella azteca</name>
    <name type="common">Amphipod</name>
    <dbReference type="NCBI Taxonomy" id="294128"/>
    <lineage>
        <taxon>Eukaryota</taxon>
        <taxon>Metazoa</taxon>
        <taxon>Ecdysozoa</taxon>
        <taxon>Arthropoda</taxon>
        <taxon>Crustacea</taxon>
        <taxon>Multicrustacea</taxon>
        <taxon>Malacostraca</taxon>
        <taxon>Eumalacostraca</taxon>
        <taxon>Peracarida</taxon>
        <taxon>Amphipoda</taxon>
        <taxon>Senticaudata</taxon>
        <taxon>Talitrida</taxon>
        <taxon>Talitroidea</taxon>
        <taxon>Hyalellidae</taxon>
        <taxon>Hyalella</taxon>
    </lineage>
</organism>
<dbReference type="Gene3D" id="3.90.70.10">
    <property type="entry name" value="Cysteine proteinases"/>
    <property type="match status" value="1"/>
</dbReference>
<dbReference type="InterPro" id="IPR028889">
    <property type="entry name" value="USP"/>
</dbReference>
<dbReference type="OMA" id="ATTICHI"/>
<dbReference type="SMART" id="SM00726">
    <property type="entry name" value="UIM"/>
    <property type="match status" value="2"/>
</dbReference>
<dbReference type="Proteomes" id="UP000694843">
    <property type="component" value="Unplaced"/>
</dbReference>
<proteinExistence type="inferred from homology"/>
<dbReference type="AlphaFoldDB" id="A0A8B7NGZ6"/>
<dbReference type="GO" id="GO:0004843">
    <property type="term" value="F:cysteine-type deubiquitinase activity"/>
    <property type="evidence" value="ECO:0007669"/>
    <property type="project" value="InterPro"/>
</dbReference>
<dbReference type="InterPro" id="IPR018200">
    <property type="entry name" value="USP_CS"/>
</dbReference>
<dbReference type="OrthoDB" id="6335756at2759"/>
<dbReference type="Pfam" id="PF02809">
    <property type="entry name" value="UIM"/>
    <property type="match status" value="2"/>
</dbReference>
<dbReference type="CDD" id="cd02257">
    <property type="entry name" value="Peptidase_C19"/>
    <property type="match status" value="1"/>
</dbReference>
<dbReference type="RefSeq" id="XP_018012900.1">
    <property type="nucleotide sequence ID" value="XM_018157411.2"/>
</dbReference>
<dbReference type="GO" id="GO:0005829">
    <property type="term" value="C:cytosol"/>
    <property type="evidence" value="ECO:0007669"/>
    <property type="project" value="TreeGrafter"/>
</dbReference>
<feature type="compositionally biased region" description="Low complexity" evidence="2">
    <location>
        <begin position="111"/>
        <end position="123"/>
    </location>
</feature>
<dbReference type="InterPro" id="IPR003903">
    <property type="entry name" value="UIM_dom"/>
</dbReference>
<dbReference type="GO" id="GO:0000082">
    <property type="term" value="P:G1/S transition of mitotic cell cycle"/>
    <property type="evidence" value="ECO:0007669"/>
    <property type="project" value="TreeGrafter"/>
</dbReference>
<dbReference type="KEGG" id="hazt:108669965"/>
<feature type="compositionally biased region" description="Polar residues" evidence="2">
    <location>
        <begin position="19"/>
        <end position="34"/>
    </location>
</feature>
<sequence>MPSNSQSLPLVKRDDQNVSKDSMVSSPSNLSSWKPKNYLDRSLARVYTLQSSRVTLDASSPSQHHVFTARNDSNVSPHNSTQTRGAVLVSASKSKSSSPSIGSNDGFWVQSSMSKSSQSPSTSHNKYELEDTSLFTNSKPIKTYSKASHKLSPQKSMSSFDRAALNAVKNSDSLNNPIAQLAMNSSVTVTTIPAPLNNASYSLPKLPNKPRTSSASSPRNSPVASGSYTSRKSLTSTPHSGQSSRKLSAAGSSRKLRFENCNDGGKVTDENNEDSDSDIFTVAPVKIRKLNRTPLKPMQKSSLLNGISPNKIEKAYGSIASVNPEKENVPYVKTEETIMPAHLLGFPNLGNTCYLNAVLQSLVSMRVFRLDVSSFVQRLPPPADSLLHGLACLLDSRRTGQPSSLRRPLRLIKENFEKCDSSFIGWKMQDANEFLTKVLDTIKDEVDKLLTEEIEKAQPQTPLTKHSLPFSPIKSNAPLLLNNSVVIRSLSPGEAAAAYKTNVSKRGLKRSLSSENLTLVNNAKCVSNDNLRLVVSDSEESSDLDGTPPRLKNPKNISDQNVSSDDIECIDDQKFPMLANKKVKYDRVLKSNKEKTPSYERNSHTNFISKPVGLKKSNGVITTEEKSKEENKSSNPITANFGFHLQEVYKCLGCSANVQRSQEYFSLYVHLSSSGCEEDDSQPSSIRAAVAAYMQQEQRELKCEHCAHPTALVTTSFTKMPRILIIQMKRYTYDAAEFSSLKVCTSIEVNKRLDLSAYTGSGVSRYPEISVHLSSAPPTPVKAPLTTAHSRVFGGARAEVLLSSGEPSTAEVFGCGTSDAAECATVSSSDEVNQDATETTPLTEDEQIQEALRRSLEEAEAEPGGSITASVDNVEDEEDDLQKAIRLSLQEAQERERITAEAEAAALAAVAAATEQELGREVPDEADECEGPHSYCLASIVSHYGRNTTAGHYVSDVLNEESNTWLHYDDETVTELPLSSVLGPSRQRNGYIFFYVHKDLLRAPTLQSGS</sequence>